<protein>
    <submittedName>
        <fullName evidence="3">Uncharacterized protein</fullName>
    </submittedName>
</protein>
<evidence type="ECO:0000313" key="3">
    <source>
        <dbReference type="EMBL" id="KAF4631815.1"/>
    </source>
</evidence>
<feature type="compositionally biased region" description="Low complexity" evidence="1">
    <location>
        <begin position="129"/>
        <end position="140"/>
    </location>
</feature>
<feature type="region of interest" description="Disordered" evidence="1">
    <location>
        <begin position="118"/>
        <end position="155"/>
    </location>
</feature>
<sequence length="155" mass="16294">MASQQFLTTVTLSGSFTTGPSGGLLPAAPTNRLQDFPLPSDYTPLGERFNFAILAALASPLVVAILIIAIETIACYRWKRKTARLENPTKSRPLNASNISGGTVAELSTAPVAELAARSESEIVEHSETTSTESIAEEISGPADTGAEGGMWSNE</sequence>
<evidence type="ECO:0000256" key="1">
    <source>
        <dbReference type="SAM" id="MobiDB-lite"/>
    </source>
</evidence>
<gene>
    <name evidence="3" type="ORF">G7Y89_g6325</name>
</gene>
<evidence type="ECO:0000256" key="2">
    <source>
        <dbReference type="SAM" id="Phobius"/>
    </source>
</evidence>
<evidence type="ECO:0000313" key="4">
    <source>
        <dbReference type="Proteomes" id="UP000566819"/>
    </source>
</evidence>
<proteinExistence type="predicted"/>
<dbReference type="Proteomes" id="UP000566819">
    <property type="component" value="Unassembled WGS sequence"/>
</dbReference>
<dbReference type="OrthoDB" id="3496456at2759"/>
<keyword evidence="2" id="KW-0812">Transmembrane</keyword>
<keyword evidence="4" id="KW-1185">Reference proteome</keyword>
<feature type="transmembrane region" description="Helical" evidence="2">
    <location>
        <begin position="51"/>
        <end position="76"/>
    </location>
</feature>
<reference evidence="3 4" key="1">
    <citation type="submission" date="2020-03" db="EMBL/GenBank/DDBJ databases">
        <title>Draft Genome Sequence of Cudoniella acicularis.</title>
        <authorList>
            <person name="Buettner E."/>
            <person name="Kellner H."/>
        </authorList>
    </citation>
    <scope>NUCLEOTIDE SEQUENCE [LARGE SCALE GENOMIC DNA]</scope>
    <source>
        <strain evidence="3 4">DSM 108380</strain>
    </source>
</reference>
<keyword evidence="2" id="KW-0472">Membrane</keyword>
<feature type="compositionally biased region" description="Basic and acidic residues" evidence="1">
    <location>
        <begin position="118"/>
        <end position="128"/>
    </location>
</feature>
<comment type="caution">
    <text evidence="3">The sequence shown here is derived from an EMBL/GenBank/DDBJ whole genome shotgun (WGS) entry which is preliminary data.</text>
</comment>
<dbReference type="EMBL" id="JAAMPI010000408">
    <property type="protein sequence ID" value="KAF4631815.1"/>
    <property type="molecule type" value="Genomic_DNA"/>
</dbReference>
<name>A0A8H4W4W3_9HELO</name>
<organism evidence="3 4">
    <name type="scientific">Cudoniella acicularis</name>
    <dbReference type="NCBI Taxonomy" id="354080"/>
    <lineage>
        <taxon>Eukaryota</taxon>
        <taxon>Fungi</taxon>
        <taxon>Dikarya</taxon>
        <taxon>Ascomycota</taxon>
        <taxon>Pezizomycotina</taxon>
        <taxon>Leotiomycetes</taxon>
        <taxon>Helotiales</taxon>
        <taxon>Tricladiaceae</taxon>
        <taxon>Cudoniella</taxon>
    </lineage>
</organism>
<accession>A0A8H4W4W3</accession>
<keyword evidence="2" id="KW-1133">Transmembrane helix</keyword>
<dbReference type="AlphaFoldDB" id="A0A8H4W4W3"/>